<feature type="transmembrane region" description="Helical" evidence="1">
    <location>
        <begin position="12"/>
        <end position="32"/>
    </location>
</feature>
<sequence>MRPNSGGIVMDWGTLAGTALGGLLGVSSTLLVDRYRWRRDRDLRTENLRRQVYGEYLLALSRTRNQLRDIAHEMTLAPAERAQQVREAVRDGGAFEQRHQLRLAAPHHVLDLAERTHLALRTLRDCVAGGHTAADQRYQDDLTAYAAASRAMRDAMRHDLGVDDGPAPAYGLALPEGAE</sequence>
<evidence type="ECO:0000313" key="3">
    <source>
        <dbReference type="Proteomes" id="UP001500037"/>
    </source>
</evidence>
<name>A0ABN1VMW2_9ACTN</name>
<evidence type="ECO:0000313" key="2">
    <source>
        <dbReference type="EMBL" id="GAA1215941.1"/>
    </source>
</evidence>
<dbReference type="EMBL" id="BAAALF010000002">
    <property type="protein sequence ID" value="GAA1215941.1"/>
    <property type="molecule type" value="Genomic_DNA"/>
</dbReference>
<keyword evidence="1" id="KW-0472">Membrane</keyword>
<accession>A0ABN1VMW2</accession>
<gene>
    <name evidence="2" type="ORF">GCM10009665_02180</name>
</gene>
<evidence type="ECO:0000256" key="1">
    <source>
        <dbReference type="SAM" id="Phobius"/>
    </source>
</evidence>
<proteinExistence type="predicted"/>
<comment type="caution">
    <text evidence="2">The sequence shown here is derived from an EMBL/GenBank/DDBJ whole genome shotgun (WGS) entry which is preliminary data.</text>
</comment>
<keyword evidence="3" id="KW-1185">Reference proteome</keyword>
<keyword evidence="1" id="KW-0812">Transmembrane</keyword>
<keyword evidence="1" id="KW-1133">Transmembrane helix</keyword>
<protein>
    <submittedName>
        <fullName evidence="2">Uncharacterized protein</fullName>
    </submittedName>
</protein>
<organism evidence="2 3">
    <name type="scientific">Kitasatospora nipponensis</name>
    <dbReference type="NCBI Taxonomy" id="258049"/>
    <lineage>
        <taxon>Bacteria</taxon>
        <taxon>Bacillati</taxon>
        <taxon>Actinomycetota</taxon>
        <taxon>Actinomycetes</taxon>
        <taxon>Kitasatosporales</taxon>
        <taxon>Streptomycetaceae</taxon>
        <taxon>Kitasatospora</taxon>
    </lineage>
</organism>
<reference evidence="2 3" key="1">
    <citation type="journal article" date="2019" name="Int. J. Syst. Evol. Microbiol.">
        <title>The Global Catalogue of Microorganisms (GCM) 10K type strain sequencing project: providing services to taxonomists for standard genome sequencing and annotation.</title>
        <authorList>
            <consortium name="The Broad Institute Genomics Platform"/>
            <consortium name="The Broad Institute Genome Sequencing Center for Infectious Disease"/>
            <person name="Wu L."/>
            <person name="Ma J."/>
        </authorList>
    </citation>
    <scope>NUCLEOTIDE SEQUENCE [LARGE SCALE GENOMIC DNA]</scope>
    <source>
        <strain evidence="2 3">JCM 13004</strain>
    </source>
</reference>
<dbReference type="Proteomes" id="UP001500037">
    <property type="component" value="Unassembled WGS sequence"/>
</dbReference>